<protein>
    <submittedName>
        <fullName evidence="1">Uncharacterized protein</fullName>
    </submittedName>
</protein>
<dbReference type="EMBL" id="JABANM010013917">
    <property type="protein sequence ID" value="KAF4733550.1"/>
    <property type="molecule type" value="Genomic_DNA"/>
</dbReference>
<reference evidence="1 2" key="1">
    <citation type="submission" date="2020-04" db="EMBL/GenBank/DDBJ databases">
        <title>Perkinsus olseni comparative genomics.</title>
        <authorList>
            <person name="Bogema D.R."/>
        </authorList>
    </citation>
    <scope>NUCLEOTIDE SEQUENCE [LARGE SCALE GENOMIC DNA]</scope>
    <source>
        <strain evidence="1">ATCC PRA-205</strain>
    </source>
</reference>
<comment type="caution">
    <text evidence="1">The sequence shown here is derived from an EMBL/GenBank/DDBJ whole genome shotgun (WGS) entry which is preliminary data.</text>
</comment>
<feature type="non-terminal residue" evidence="1">
    <location>
        <position position="1"/>
    </location>
</feature>
<dbReference type="Proteomes" id="UP000574390">
    <property type="component" value="Unassembled WGS sequence"/>
</dbReference>
<sequence>FRYTLPDLRNCDRPQNLRSWDERASVGVQVCENELEGCVEIDLRPTVRDLPSIVEDVGKLKYQVDVLNRQVNRLEQRRAPLGGSTRTTPYLRRSRGGLAAVNKACVQGHIVKIVDAPSLSLSSFTNSSCDGDSL</sequence>
<dbReference type="AlphaFoldDB" id="A0A7J6SN12"/>
<evidence type="ECO:0000313" key="2">
    <source>
        <dbReference type="Proteomes" id="UP000574390"/>
    </source>
</evidence>
<proteinExistence type="predicted"/>
<name>A0A7J6SN12_PEROL</name>
<accession>A0A7J6SN12</accession>
<gene>
    <name evidence="1" type="ORF">FOZ62_029469</name>
</gene>
<organism evidence="1 2">
    <name type="scientific">Perkinsus olseni</name>
    <name type="common">Perkinsus atlanticus</name>
    <dbReference type="NCBI Taxonomy" id="32597"/>
    <lineage>
        <taxon>Eukaryota</taxon>
        <taxon>Sar</taxon>
        <taxon>Alveolata</taxon>
        <taxon>Perkinsozoa</taxon>
        <taxon>Perkinsea</taxon>
        <taxon>Perkinsida</taxon>
        <taxon>Perkinsidae</taxon>
        <taxon>Perkinsus</taxon>
    </lineage>
</organism>
<evidence type="ECO:0000313" key="1">
    <source>
        <dbReference type="EMBL" id="KAF4733550.1"/>
    </source>
</evidence>